<protein>
    <submittedName>
        <fullName evidence="1">Uncharacterized protein</fullName>
    </submittedName>
</protein>
<accession>A0A0D0CS28</accession>
<organism evidence="1 2">
    <name type="scientific">Collybiopsis luxurians FD-317 M1</name>
    <dbReference type="NCBI Taxonomy" id="944289"/>
    <lineage>
        <taxon>Eukaryota</taxon>
        <taxon>Fungi</taxon>
        <taxon>Dikarya</taxon>
        <taxon>Basidiomycota</taxon>
        <taxon>Agaricomycotina</taxon>
        <taxon>Agaricomycetes</taxon>
        <taxon>Agaricomycetidae</taxon>
        <taxon>Agaricales</taxon>
        <taxon>Marasmiineae</taxon>
        <taxon>Omphalotaceae</taxon>
        <taxon>Collybiopsis</taxon>
        <taxon>Collybiopsis luxurians</taxon>
    </lineage>
</organism>
<name>A0A0D0CS28_9AGAR</name>
<dbReference type="HOGENOM" id="CLU_2922820_0_0_1"/>
<reference evidence="1 2" key="1">
    <citation type="submission" date="2014-04" db="EMBL/GenBank/DDBJ databases">
        <title>Evolutionary Origins and Diversification of the Mycorrhizal Mutualists.</title>
        <authorList>
            <consortium name="DOE Joint Genome Institute"/>
            <consortium name="Mycorrhizal Genomics Consortium"/>
            <person name="Kohler A."/>
            <person name="Kuo A."/>
            <person name="Nagy L.G."/>
            <person name="Floudas D."/>
            <person name="Copeland A."/>
            <person name="Barry K.W."/>
            <person name="Cichocki N."/>
            <person name="Veneault-Fourrey C."/>
            <person name="LaButti K."/>
            <person name="Lindquist E.A."/>
            <person name="Lipzen A."/>
            <person name="Lundell T."/>
            <person name="Morin E."/>
            <person name="Murat C."/>
            <person name="Riley R."/>
            <person name="Ohm R."/>
            <person name="Sun H."/>
            <person name="Tunlid A."/>
            <person name="Henrissat B."/>
            <person name="Grigoriev I.V."/>
            <person name="Hibbett D.S."/>
            <person name="Martin F."/>
        </authorList>
    </citation>
    <scope>NUCLEOTIDE SEQUENCE [LARGE SCALE GENOMIC DNA]</scope>
    <source>
        <strain evidence="1 2">FD-317 M1</strain>
    </source>
</reference>
<dbReference type="AlphaFoldDB" id="A0A0D0CS28"/>
<evidence type="ECO:0000313" key="2">
    <source>
        <dbReference type="Proteomes" id="UP000053593"/>
    </source>
</evidence>
<keyword evidence="2" id="KW-1185">Reference proteome</keyword>
<evidence type="ECO:0000313" key="1">
    <source>
        <dbReference type="EMBL" id="KIK62037.1"/>
    </source>
</evidence>
<proteinExistence type="predicted"/>
<dbReference type="EMBL" id="KN834769">
    <property type="protein sequence ID" value="KIK62037.1"/>
    <property type="molecule type" value="Genomic_DNA"/>
</dbReference>
<gene>
    <name evidence="1" type="ORF">GYMLUDRAFT_562177</name>
</gene>
<dbReference type="Proteomes" id="UP000053593">
    <property type="component" value="Unassembled WGS sequence"/>
</dbReference>
<sequence length="61" mass="6807">MGYLITSWDSLAILCTLLLRNGTALLLIPGTFGYWPILRPASAIDLSYSLLACRLLFSNRF</sequence>